<proteinExistence type="predicted"/>
<gene>
    <name evidence="3" type="ORF">K4G66_24375</name>
</gene>
<keyword evidence="1" id="KW-1133">Transmembrane helix</keyword>
<dbReference type="GO" id="GO:0016747">
    <property type="term" value="F:acyltransferase activity, transferring groups other than amino-acyl groups"/>
    <property type="evidence" value="ECO:0007669"/>
    <property type="project" value="InterPro"/>
</dbReference>
<reference evidence="3" key="2">
    <citation type="journal article" date="2024" name="Antonie Van Leeuwenhoek">
        <title>Roseihalotalea indica gen. nov., sp. nov., a halophilic Bacteroidetes from mesopelagic Southwest Indian Ocean with higher carbohydrate metabolic potential.</title>
        <authorList>
            <person name="Chen B."/>
            <person name="Zhang M."/>
            <person name="Lin D."/>
            <person name="Ye J."/>
            <person name="Tang K."/>
        </authorList>
    </citation>
    <scope>NUCLEOTIDE SEQUENCE</scope>
    <source>
        <strain evidence="3">TK19036</strain>
    </source>
</reference>
<feature type="transmembrane region" description="Helical" evidence="1">
    <location>
        <begin position="89"/>
        <end position="109"/>
    </location>
</feature>
<feature type="transmembrane region" description="Helical" evidence="1">
    <location>
        <begin position="320"/>
        <end position="342"/>
    </location>
</feature>
<feature type="transmembrane region" description="Helical" evidence="1">
    <location>
        <begin position="255"/>
        <end position="276"/>
    </location>
</feature>
<evidence type="ECO:0000259" key="2">
    <source>
        <dbReference type="Pfam" id="PF01757"/>
    </source>
</evidence>
<keyword evidence="1" id="KW-0472">Membrane</keyword>
<feature type="transmembrane region" description="Helical" evidence="1">
    <location>
        <begin position="232"/>
        <end position="249"/>
    </location>
</feature>
<protein>
    <submittedName>
        <fullName evidence="3">Acyltransferase family protein</fullName>
    </submittedName>
</protein>
<dbReference type="Pfam" id="PF01757">
    <property type="entry name" value="Acyl_transf_3"/>
    <property type="match status" value="1"/>
</dbReference>
<name>A0AA49JFW1_9BACT</name>
<feature type="transmembrane region" description="Helical" evidence="1">
    <location>
        <begin position="140"/>
        <end position="159"/>
    </location>
</feature>
<dbReference type="EMBL" id="CP120682">
    <property type="protein sequence ID" value="WKN35515.1"/>
    <property type="molecule type" value="Genomic_DNA"/>
</dbReference>
<feature type="domain" description="Acyltransferase 3" evidence="2">
    <location>
        <begin position="6"/>
        <end position="339"/>
    </location>
</feature>
<evidence type="ECO:0000313" key="3">
    <source>
        <dbReference type="EMBL" id="WKN35515.1"/>
    </source>
</evidence>
<feature type="transmembrane region" description="Helical" evidence="1">
    <location>
        <begin position="49"/>
        <end position="69"/>
    </location>
</feature>
<dbReference type="AlphaFoldDB" id="A0AA49JFW1"/>
<keyword evidence="3" id="KW-0808">Transferase</keyword>
<dbReference type="PANTHER" id="PTHR36927:SF1">
    <property type="entry name" value="MDO-LIKE PROTEIN"/>
    <property type="match status" value="1"/>
</dbReference>
<evidence type="ECO:0000256" key="1">
    <source>
        <dbReference type="SAM" id="Phobius"/>
    </source>
</evidence>
<organism evidence="3">
    <name type="scientific">Roseihalotalea indica</name>
    <dbReference type="NCBI Taxonomy" id="2867963"/>
    <lineage>
        <taxon>Bacteria</taxon>
        <taxon>Pseudomonadati</taxon>
        <taxon>Bacteroidota</taxon>
        <taxon>Cytophagia</taxon>
        <taxon>Cytophagales</taxon>
        <taxon>Catalimonadaceae</taxon>
        <taxon>Roseihalotalea</taxon>
    </lineage>
</organism>
<keyword evidence="3" id="KW-0012">Acyltransferase</keyword>
<feature type="transmembrane region" description="Helical" evidence="1">
    <location>
        <begin position="296"/>
        <end position="314"/>
    </location>
</feature>
<dbReference type="InterPro" id="IPR002656">
    <property type="entry name" value="Acyl_transf_3_dom"/>
</dbReference>
<feature type="transmembrane region" description="Helical" evidence="1">
    <location>
        <begin position="12"/>
        <end position="29"/>
    </location>
</feature>
<feature type="transmembrane region" description="Helical" evidence="1">
    <location>
        <begin position="202"/>
        <end position="220"/>
    </location>
</feature>
<reference evidence="3" key="1">
    <citation type="journal article" date="2023" name="Comput. Struct. Biotechnol. J.">
        <title>Discovery of a novel marine Bacteroidetes with a rich repertoire of carbohydrate-active enzymes.</title>
        <authorList>
            <person name="Chen B."/>
            <person name="Liu G."/>
            <person name="Chen Q."/>
            <person name="Wang H."/>
            <person name="Liu L."/>
            <person name="Tang K."/>
        </authorList>
    </citation>
    <scope>NUCLEOTIDE SEQUENCE</scope>
    <source>
        <strain evidence="3">TK19036</strain>
    </source>
</reference>
<feature type="transmembrane region" description="Helical" evidence="1">
    <location>
        <begin position="171"/>
        <end position="190"/>
    </location>
</feature>
<sequence length="371" mass="43313">MNKRIHGMDALRGIAMWLGVVLHSVISYQKNPRAGWPLDNSSSIVMDFIYEYLHAFRMPLFFLVAGFFAHFLYKKIGMKPFIIHRAKRILVPFILSIIFVVPVCGYVFAIHRLLQDSYTGNIFVAAIEESLHWTGFYHIWFLYYLMILYGIMLVGEQVLNRSKAVPSLTEAGYFGSTIVLICIQFFFYQGQVEPWTGIVPKTGQILYYAYFFGLGYLIYLKPDFLFKHEKLRYCYLLVGVILIPVISYVQDSIPYWAYSILLSIQTNLLILGHIAVFMNIFKRESPIVRYFSDASYWFYLIHFPIVVGLQMLLMNFNISVWLKCFIVISTTTFFSIITYEYFVRYTWIGTILNGKKVRNSESLQLVGSRNK</sequence>
<keyword evidence="1" id="KW-0812">Transmembrane</keyword>
<accession>A0AA49JFW1</accession>
<dbReference type="InterPro" id="IPR050623">
    <property type="entry name" value="Glucan_succinyl_AcylTrfase"/>
</dbReference>
<dbReference type="PANTHER" id="PTHR36927">
    <property type="entry name" value="BLR4337 PROTEIN"/>
    <property type="match status" value="1"/>
</dbReference>